<evidence type="ECO:0000313" key="12">
    <source>
        <dbReference type="Proteomes" id="UP000006048"/>
    </source>
</evidence>
<dbReference type="OrthoDB" id="9762778at2"/>
<keyword evidence="12" id="KW-1185">Reference proteome</keyword>
<evidence type="ECO:0000256" key="4">
    <source>
        <dbReference type="ARBA" id="ARBA00022741"/>
    </source>
</evidence>
<evidence type="ECO:0000256" key="5">
    <source>
        <dbReference type="ARBA" id="ARBA00022840"/>
    </source>
</evidence>
<dbReference type="RefSeq" id="WP_014805060.1">
    <property type="nucleotide sequence ID" value="NC_018020.1"/>
</dbReference>
<keyword evidence="4" id="KW-0547">Nucleotide-binding</keyword>
<dbReference type="SMART" id="SM00382">
    <property type="entry name" value="AAA"/>
    <property type="match status" value="1"/>
</dbReference>
<accession>I4BBC7</accession>
<dbReference type="GO" id="GO:0016887">
    <property type="term" value="F:ATP hydrolysis activity"/>
    <property type="evidence" value="ECO:0007669"/>
    <property type="project" value="InterPro"/>
</dbReference>
<feature type="domain" description="ABC transporter" evidence="9">
    <location>
        <begin position="428"/>
        <end position="663"/>
    </location>
</feature>
<dbReference type="GO" id="GO:0015421">
    <property type="term" value="F:ABC-type oligopeptide transporter activity"/>
    <property type="evidence" value="ECO:0007669"/>
    <property type="project" value="TreeGrafter"/>
</dbReference>
<name>I4BBC7_TURPD</name>
<feature type="transmembrane region" description="Helical" evidence="8">
    <location>
        <begin position="32"/>
        <end position="53"/>
    </location>
</feature>
<protein>
    <submittedName>
        <fullName evidence="11">ABC transporter related protein</fullName>
    </submittedName>
</protein>
<dbReference type="Gene3D" id="1.20.1560.10">
    <property type="entry name" value="ABC transporter type 1, transmembrane domain"/>
    <property type="match status" value="1"/>
</dbReference>
<dbReference type="PROSITE" id="PS50893">
    <property type="entry name" value="ABC_TRANSPORTER_2"/>
    <property type="match status" value="1"/>
</dbReference>
<dbReference type="Proteomes" id="UP000006048">
    <property type="component" value="Chromosome"/>
</dbReference>
<dbReference type="InterPro" id="IPR027417">
    <property type="entry name" value="P-loop_NTPase"/>
</dbReference>
<dbReference type="PANTHER" id="PTHR43394">
    <property type="entry name" value="ATP-DEPENDENT PERMEASE MDL1, MITOCHONDRIAL"/>
    <property type="match status" value="1"/>
</dbReference>
<dbReference type="SUPFAM" id="SSF90123">
    <property type="entry name" value="ABC transporter transmembrane region"/>
    <property type="match status" value="1"/>
</dbReference>
<sequence>MSASPAAPKVREKKPRVYLRILGYAARYKWRFILGALLSLFVSVFNALSLTALKPIFDVIETGGNKPFQLHYDRDEVEFAKSGPLKKDLQLLLTKHPVPDFYENERRYYKESVAKPADELRGKLKYFIAEKKTALNLFLLQYHALKVLVFVAFLVLPIYLLKLLCDLGTVYFMSSTGLRAVNNIRDDLYRKLLDLPMSFFVKEKTGVMMSRIINDANLLSDSASDYLRVSINNFFIIMTHLVLLSLISVKLLVITVIGVPLVLWPVNYYARKIKDITQREQTSLADLTGHMQEVIAGIRVIRAFGMEKFEHGQFSTINESLFRQIFRFRINNALSPALVEFTTSLLIIGLIVYGAARIIEGEFTSGSFFLFLFTLMVIISPIKQIASWYNMVQRATAAGERIFHLIDTPNDVTERPYAQPFSTLKRGITFKGVGFRYPNTDAQVLKNITFDVPVGSRVALVGHSGAGKSTLVDLIPRFYDVTEGTIQFDGVDLRDLRIAEMREAIGVVTQEVFLFNGTVRQNISYGRSDISDADVEKAAEMAYADIFINALPKKYDTPIGERGLMLSGGQRQRLSIARAILKNPQILILDEATSALDTESERLVQKALEKLMKNRTVFVIAHRLSTIYSADLILVVDKGRIVERGTHKELLRKKGHYKKLYDMQFTK</sequence>
<dbReference type="CDD" id="cd03251">
    <property type="entry name" value="ABCC_MsbA"/>
    <property type="match status" value="1"/>
</dbReference>
<dbReference type="PROSITE" id="PS50929">
    <property type="entry name" value="ABC_TM1F"/>
    <property type="match status" value="1"/>
</dbReference>
<dbReference type="STRING" id="869212.Turpa_3950"/>
<keyword evidence="2" id="KW-0813">Transport</keyword>
<dbReference type="AlphaFoldDB" id="I4BBC7"/>
<evidence type="ECO:0000259" key="9">
    <source>
        <dbReference type="PROSITE" id="PS50893"/>
    </source>
</evidence>
<dbReference type="InterPro" id="IPR003593">
    <property type="entry name" value="AAA+_ATPase"/>
</dbReference>
<evidence type="ECO:0000313" key="11">
    <source>
        <dbReference type="EMBL" id="AFM14584.1"/>
    </source>
</evidence>
<feature type="transmembrane region" description="Helical" evidence="8">
    <location>
        <begin position="368"/>
        <end position="386"/>
    </location>
</feature>
<evidence type="ECO:0000256" key="3">
    <source>
        <dbReference type="ARBA" id="ARBA00022692"/>
    </source>
</evidence>
<keyword evidence="5" id="KW-0067">ATP-binding</keyword>
<dbReference type="KEGG" id="tpx:Turpa_3950"/>
<evidence type="ECO:0000256" key="1">
    <source>
        <dbReference type="ARBA" id="ARBA00004651"/>
    </source>
</evidence>
<comment type="subcellular location">
    <subcellularLocation>
        <location evidence="1">Cell membrane</location>
        <topology evidence="1">Multi-pass membrane protein</topology>
    </subcellularLocation>
</comment>
<gene>
    <name evidence="11" type="ordered locus">Turpa_3950</name>
</gene>
<dbReference type="GO" id="GO:0005886">
    <property type="term" value="C:plasma membrane"/>
    <property type="evidence" value="ECO:0007669"/>
    <property type="project" value="UniProtKB-SubCell"/>
</dbReference>
<feature type="domain" description="ABC transmembrane type-1" evidence="10">
    <location>
        <begin position="33"/>
        <end position="394"/>
    </location>
</feature>
<dbReference type="InterPro" id="IPR011527">
    <property type="entry name" value="ABC1_TM_dom"/>
</dbReference>
<dbReference type="Gene3D" id="3.40.50.300">
    <property type="entry name" value="P-loop containing nucleotide triphosphate hydrolases"/>
    <property type="match status" value="1"/>
</dbReference>
<feature type="transmembrane region" description="Helical" evidence="8">
    <location>
        <begin position="134"/>
        <end position="160"/>
    </location>
</feature>
<feature type="transmembrane region" description="Helical" evidence="8">
    <location>
        <begin position="234"/>
        <end position="264"/>
    </location>
</feature>
<evidence type="ECO:0000256" key="7">
    <source>
        <dbReference type="ARBA" id="ARBA00023136"/>
    </source>
</evidence>
<dbReference type="GO" id="GO:0005524">
    <property type="term" value="F:ATP binding"/>
    <property type="evidence" value="ECO:0007669"/>
    <property type="project" value="UniProtKB-KW"/>
</dbReference>
<dbReference type="InterPro" id="IPR039421">
    <property type="entry name" value="Type_1_exporter"/>
</dbReference>
<dbReference type="Pfam" id="PF00664">
    <property type="entry name" value="ABC_membrane"/>
    <property type="match status" value="1"/>
</dbReference>
<dbReference type="InterPro" id="IPR017871">
    <property type="entry name" value="ABC_transporter-like_CS"/>
</dbReference>
<keyword evidence="7 8" id="KW-0472">Membrane</keyword>
<dbReference type="CDD" id="cd18552">
    <property type="entry name" value="ABC_6TM_MsbA_like"/>
    <property type="match status" value="1"/>
</dbReference>
<feature type="transmembrane region" description="Helical" evidence="8">
    <location>
        <begin position="333"/>
        <end position="356"/>
    </location>
</feature>
<keyword evidence="3 8" id="KW-0812">Transmembrane</keyword>
<organism evidence="11 12">
    <name type="scientific">Turneriella parva (strain ATCC BAA-1111 / DSM 21527 / NCTC 11395 / H)</name>
    <name type="common">Leptospira parva</name>
    <dbReference type="NCBI Taxonomy" id="869212"/>
    <lineage>
        <taxon>Bacteria</taxon>
        <taxon>Pseudomonadati</taxon>
        <taxon>Spirochaetota</taxon>
        <taxon>Spirochaetia</taxon>
        <taxon>Leptospirales</taxon>
        <taxon>Leptospiraceae</taxon>
        <taxon>Turneriella</taxon>
    </lineage>
</organism>
<proteinExistence type="predicted"/>
<evidence type="ECO:0000256" key="6">
    <source>
        <dbReference type="ARBA" id="ARBA00022989"/>
    </source>
</evidence>
<dbReference type="Pfam" id="PF00005">
    <property type="entry name" value="ABC_tran"/>
    <property type="match status" value="1"/>
</dbReference>
<dbReference type="EMBL" id="CP002959">
    <property type="protein sequence ID" value="AFM14584.1"/>
    <property type="molecule type" value="Genomic_DNA"/>
</dbReference>
<dbReference type="FunFam" id="3.40.50.300:FF:000287">
    <property type="entry name" value="Multidrug ABC transporter ATP-binding protein"/>
    <property type="match status" value="1"/>
</dbReference>
<dbReference type="HOGENOM" id="CLU_000604_84_3_12"/>
<evidence type="ECO:0000259" key="10">
    <source>
        <dbReference type="PROSITE" id="PS50929"/>
    </source>
</evidence>
<dbReference type="PROSITE" id="PS00211">
    <property type="entry name" value="ABC_TRANSPORTER_1"/>
    <property type="match status" value="1"/>
</dbReference>
<dbReference type="InterPro" id="IPR036640">
    <property type="entry name" value="ABC1_TM_sf"/>
</dbReference>
<evidence type="ECO:0000256" key="2">
    <source>
        <dbReference type="ARBA" id="ARBA00022448"/>
    </source>
</evidence>
<dbReference type="PATRIC" id="fig|869212.3.peg.3982"/>
<evidence type="ECO:0000256" key="8">
    <source>
        <dbReference type="SAM" id="Phobius"/>
    </source>
</evidence>
<dbReference type="PANTHER" id="PTHR43394:SF1">
    <property type="entry name" value="ATP-BINDING CASSETTE SUB-FAMILY B MEMBER 10, MITOCHONDRIAL"/>
    <property type="match status" value="1"/>
</dbReference>
<dbReference type="SUPFAM" id="SSF52540">
    <property type="entry name" value="P-loop containing nucleoside triphosphate hydrolases"/>
    <property type="match status" value="1"/>
</dbReference>
<keyword evidence="6 8" id="KW-1133">Transmembrane helix</keyword>
<reference evidence="11 12" key="1">
    <citation type="submission" date="2012-06" db="EMBL/GenBank/DDBJ databases">
        <title>The complete chromosome of genome of Turneriella parva DSM 21527.</title>
        <authorList>
            <consortium name="US DOE Joint Genome Institute (JGI-PGF)"/>
            <person name="Lucas S."/>
            <person name="Han J."/>
            <person name="Lapidus A."/>
            <person name="Bruce D."/>
            <person name="Goodwin L."/>
            <person name="Pitluck S."/>
            <person name="Peters L."/>
            <person name="Kyrpides N."/>
            <person name="Mavromatis K."/>
            <person name="Ivanova N."/>
            <person name="Mikhailova N."/>
            <person name="Chertkov O."/>
            <person name="Detter J.C."/>
            <person name="Tapia R."/>
            <person name="Han C."/>
            <person name="Land M."/>
            <person name="Hauser L."/>
            <person name="Markowitz V."/>
            <person name="Cheng J.-F."/>
            <person name="Hugenholtz P."/>
            <person name="Woyke T."/>
            <person name="Wu D."/>
            <person name="Gronow S."/>
            <person name="Wellnitz S."/>
            <person name="Brambilla E."/>
            <person name="Klenk H.-P."/>
            <person name="Eisen J.A."/>
        </authorList>
    </citation>
    <scope>NUCLEOTIDE SEQUENCE [LARGE SCALE GENOMIC DNA]</scope>
    <source>
        <strain evidence="12">ATCC BAA-1111 / DSM 21527 / NCTC 11395 / H</strain>
    </source>
</reference>
<dbReference type="InterPro" id="IPR003439">
    <property type="entry name" value="ABC_transporter-like_ATP-bd"/>
</dbReference>